<gene>
    <name evidence="2" type="ORF">ATANTOWER_002292</name>
</gene>
<evidence type="ECO:0000256" key="1">
    <source>
        <dbReference type="SAM" id="MobiDB-lite"/>
    </source>
</evidence>
<dbReference type="EMBL" id="JAHUTI010009959">
    <property type="protein sequence ID" value="MED6234796.1"/>
    <property type="molecule type" value="Genomic_DNA"/>
</dbReference>
<evidence type="ECO:0000313" key="2">
    <source>
        <dbReference type="EMBL" id="MED6234796.1"/>
    </source>
</evidence>
<keyword evidence="3" id="KW-1185">Reference proteome</keyword>
<comment type="caution">
    <text evidence="2">The sequence shown here is derived from an EMBL/GenBank/DDBJ whole genome shotgun (WGS) entry which is preliminary data.</text>
</comment>
<feature type="region of interest" description="Disordered" evidence="1">
    <location>
        <begin position="1"/>
        <end position="21"/>
    </location>
</feature>
<proteinExistence type="predicted"/>
<dbReference type="Proteomes" id="UP001345963">
    <property type="component" value="Unassembled WGS sequence"/>
</dbReference>
<reference evidence="2 3" key="1">
    <citation type="submission" date="2021-07" db="EMBL/GenBank/DDBJ databases">
        <authorList>
            <person name="Palmer J.M."/>
        </authorList>
    </citation>
    <scope>NUCLEOTIDE SEQUENCE [LARGE SCALE GENOMIC DNA]</scope>
    <source>
        <strain evidence="2 3">AT_MEX2019</strain>
        <tissue evidence="2">Muscle</tissue>
    </source>
</reference>
<sequence length="116" mass="13136">MLGKSHRENPPTGSQSLQRNHGVIDIQLSTCRPMTKSGCVFVSLSLDKSKWHKVRGLGGDRMINTYHISRQIYKSSRDQNWPVLGWTALIISSLKCIKNKNSQHLQSIHASTNCEY</sequence>
<accession>A0ABU7AAD4</accession>
<protein>
    <submittedName>
        <fullName evidence="2">Uncharacterized protein</fullName>
    </submittedName>
</protein>
<name>A0ABU7AAD4_9TELE</name>
<evidence type="ECO:0000313" key="3">
    <source>
        <dbReference type="Proteomes" id="UP001345963"/>
    </source>
</evidence>
<organism evidence="2 3">
    <name type="scientific">Ataeniobius toweri</name>
    <dbReference type="NCBI Taxonomy" id="208326"/>
    <lineage>
        <taxon>Eukaryota</taxon>
        <taxon>Metazoa</taxon>
        <taxon>Chordata</taxon>
        <taxon>Craniata</taxon>
        <taxon>Vertebrata</taxon>
        <taxon>Euteleostomi</taxon>
        <taxon>Actinopterygii</taxon>
        <taxon>Neopterygii</taxon>
        <taxon>Teleostei</taxon>
        <taxon>Neoteleostei</taxon>
        <taxon>Acanthomorphata</taxon>
        <taxon>Ovalentaria</taxon>
        <taxon>Atherinomorphae</taxon>
        <taxon>Cyprinodontiformes</taxon>
        <taxon>Goodeidae</taxon>
        <taxon>Ataeniobius</taxon>
    </lineage>
</organism>